<dbReference type="STRING" id="382638.Hac_1548"/>
<organism evidence="1 2">
    <name type="scientific">Helicobacter acinonychis (strain Sheeba)</name>
    <dbReference type="NCBI Taxonomy" id="382638"/>
    <lineage>
        <taxon>Bacteria</taxon>
        <taxon>Pseudomonadati</taxon>
        <taxon>Campylobacterota</taxon>
        <taxon>Epsilonproteobacteria</taxon>
        <taxon>Campylobacterales</taxon>
        <taxon>Helicobacteraceae</taxon>
        <taxon>Helicobacter</taxon>
    </lineage>
</organism>
<evidence type="ECO:0000313" key="1">
    <source>
        <dbReference type="EMBL" id="CAK00264.1"/>
    </source>
</evidence>
<evidence type="ECO:0000313" key="2">
    <source>
        <dbReference type="Proteomes" id="UP000000775"/>
    </source>
</evidence>
<dbReference type="KEGG" id="hac:Hac_1548"/>
<dbReference type="EMBL" id="AM260522">
    <property type="protein sequence ID" value="CAK00264.1"/>
    <property type="molecule type" value="Genomic_DNA"/>
</dbReference>
<sequence>MLYEVYKQRALDYGEFLESQKESFIVDEQNPYPQKVAFNDRRLTEFDSVFSTIVPLENLNKTACTHHALKALQATNKDLGFDVIELE</sequence>
<dbReference type="AlphaFoldDB" id="Q17VR2"/>
<keyword evidence="2" id="KW-1185">Reference proteome</keyword>
<proteinExistence type="predicted"/>
<dbReference type="HOGENOM" id="CLU_2479029_0_0_7"/>
<protein>
    <submittedName>
        <fullName evidence="1">Uncharacterized protein</fullName>
    </submittedName>
</protein>
<gene>
    <name evidence="1" type="primary">fragment 2</name>
    <name evidence="1" type="ordered locus">Hac_1548</name>
</gene>
<dbReference type="Proteomes" id="UP000000775">
    <property type="component" value="Chromosome"/>
</dbReference>
<name>Q17VR2_HELAH</name>
<reference evidence="1 2" key="1">
    <citation type="journal article" date="2006" name="PLoS Genet.">
        <title>Who ate whom? Adaptive Helicobacter genomic changes that accompanied a host jump from early humans to large felines.</title>
        <authorList>
            <person name="Eppinger M."/>
            <person name="Baar C."/>
            <person name="Linz B."/>
            <person name="Raddatz G."/>
            <person name="Lanz C."/>
            <person name="Keller H."/>
            <person name="Morelli G."/>
            <person name="Gressmann H."/>
            <person name="Achtman M."/>
            <person name="Schuster S.C."/>
        </authorList>
    </citation>
    <scope>NUCLEOTIDE SEQUENCE [LARGE SCALE GENOMIC DNA]</scope>
    <source>
        <strain evidence="1 2">Sheeba</strain>
    </source>
</reference>
<accession>Q17VR2</accession>